<evidence type="ECO:0000259" key="2">
    <source>
        <dbReference type="Pfam" id="PF13439"/>
    </source>
</evidence>
<organism evidence="3 4">
    <name type="scientific">Filifactor villosus</name>
    <dbReference type="NCBI Taxonomy" id="29374"/>
    <lineage>
        <taxon>Bacteria</taxon>
        <taxon>Bacillati</taxon>
        <taxon>Bacillota</taxon>
        <taxon>Clostridia</taxon>
        <taxon>Peptostreptococcales</taxon>
        <taxon>Filifactoraceae</taxon>
        <taxon>Filifactor</taxon>
    </lineage>
</organism>
<dbReference type="InterPro" id="IPR001296">
    <property type="entry name" value="Glyco_trans_1"/>
</dbReference>
<feature type="domain" description="Glycosyltransferase subfamily 4-like N-terminal" evidence="2">
    <location>
        <begin position="16"/>
        <end position="170"/>
    </location>
</feature>
<dbReference type="CDD" id="cd03820">
    <property type="entry name" value="GT4_AmsD-like"/>
    <property type="match status" value="1"/>
</dbReference>
<evidence type="ECO:0000313" key="3">
    <source>
        <dbReference type="EMBL" id="MFC4803895.1"/>
    </source>
</evidence>
<dbReference type="Pfam" id="PF13439">
    <property type="entry name" value="Glyco_transf_4"/>
    <property type="match status" value="1"/>
</dbReference>
<dbReference type="PANTHER" id="PTHR12526">
    <property type="entry name" value="GLYCOSYLTRANSFERASE"/>
    <property type="match status" value="1"/>
</dbReference>
<dbReference type="SUPFAM" id="SSF53756">
    <property type="entry name" value="UDP-Glycosyltransferase/glycogen phosphorylase"/>
    <property type="match status" value="1"/>
</dbReference>
<dbReference type="EMBL" id="JBHSHL010000007">
    <property type="protein sequence ID" value="MFC4803895.1"/>
    <property type="molecule type" value="Genomic_DNA"/>
</dbReference>
<dbReference type="Gene3D" id="3.40.50.2000">
    <property type="entry name" value="Glycogen Phosphorylase B"/>
    <property type="match status" value="2"/>
</dbReference>
<comment type="caution">
    <text evidence="3">The sequence shown here is derived from an EMBL/GenBank/DDBJ whole genome shotgun (WGS) entry which is preliminary data.</text>
</comment>
<proteinExistence type="predicted"/>
<dbReference type="GO" id="GO:0016757">
    <property type="term" value="F:glycosyltransferase activity"/>
    <property type="evidence" value="ECO:0007669"/>
    <property type="project" value="UniProtKB-KW"/>
</dbReference>
<dbReference type="RefSeq" id="WP_379787365.1">
    <property type="nucleotide sequence ID" value="NZ_JBHSHL010000007.1"/>
</dbReference>
<protein>
    <submittedName>
        <fullName evidence="3">Glycosyltransferase family 4 protein</fullName>
        <ecNumber evidence="3">2.4.-.-</ecNumber>
    </submittedName>
</protein>
<dbReference type="PANTHER" id="PTHR12526:SF630">
    <property type="entry name" value="GLYCOSYLTRANSFERASE"/>
    <property type="match status" value="1"/>
</dbReference>
<accession>A0ABV9QJF9</accession>
<keyword evidence="3" id="KW-0808">Transferase</keyword>
<evidence type="ECO:0000259" key="1">
    <source>
        <dbReference type="Pfam" id="PF00534"/>
    </source>
</evidence>
<sequence length="360" mass="41294">MRKKRILFVTLSLGGGGAERVVSILSSELARRGQDVRLLLFERSPKEYTLNEEVEVYEFGWPQGWCKLHRIYKRIRRMREMIREIAPDIIIPFLALPTVYTYLASLGLRELTFISTVRNNPSLYPASPLMRRLVNRITKKSDRIMLQTGEQREYFSERLNSKIFVVPNPVKQEMLDTIYHYKPEVRKIVSMGRLTKQKNHPLLIRAFAKISATVEELRLVIYGEGEEREKLEKLVKELGLSEKVSLPGKTSQVSEKLAEADIFVLSSDYEGLPNTLIEAMAVGLPCISTACPTGPKDLIHNGQDGLLTKVGDEEELYTAMKMLAGSFEDRRRMGMEAKRKIREALSVDRVVDMFEEQVLR</sequence>
<feature type="domain" description="Glycosyl transferase family 1" evidence="1">
    <location>
        <begin position="184"/>
        <end position="339"/>
    </location>
</feature>
<reference evidence="4" key="1">
    <citation type="journal article" date="2019" name="Int. J. Syst. Evol. Microbiol.">
        <title>The Global Catalogue of Microorganisms (GCM) 10K type strain sequencing project: providing services to taxonomists for standard genome sequencing and annotation.</title>
        <authorList>
            <consortium name="The Broad Institute Genomics Platform"/>
            <consortium name="The Broad Institute Genome Sequencing Center for Infectious Disease"/>
            <person name="Wu L."/>
            <person name="Ma J."/>
        </authorList>
    </citation>
    <scope>NUCLEOTIDE SEQUENCE [LARGE SCALE GENOMIC DNA]</scope>
    <source>
        <strain evidence="4">CCUG 46385</strain>
    </source>
</reference>
<evidence type="ECO:0000313" key="4">
    <source>
        <dbReference type="Proteomes" id="UP001595916"/>
    </source>
</evidence>
<name>A0ABV9QJF9_9FIRM</name>
<keyword evidence="4" id="KW-1185">Reference proteome</keyword>
<gene>
    <name evidence="3" type="ORF">ACFO4R_02260</name>
</gene>
<dbReference type="Pfam" id="PF00534">
    <property type="entry name" value="Glycos_transf_1"/>
    <property type="match status" value="1"/>
</dbReference>
<dbReference type="Proteomes" id="UP001595916">
    <property type="component" value="Unassembled WGS sequence"/>
</dbReference>
<keyword evidence="3" id="KW-0328">Glycosyltransferase</keyword>
<dbReference type="InterPro" id="IPR028098">
    <property type="entry name" value="Glyco_trans_4-like_N"/>
</dbReference>
<dbReference type="EC" id="2.4.-.-" evidence="3"/>